<dbReference type="GO" id="GO:0090162">
    <property type="term" value="P:establishment of epithelial cell polarity"/>
    <property type="evidence" value="ECO:0007669"/>
    <property type="project" value="InterPro"/>
</dbReference>
<feature type="compositionally biased region" description="Acidic residues" evidence="1">
    <location>
        <begin position="50"/>
        <end position="60"/>
    </location>
</feature>
<gene>
    <name evidence="2" type="ORF">GSONMT00052594001</name>
</gene>
<feature type="compositionally biased region" description="Low complexity" evidence="1">
    <location>
        <begin position="285"/>
        <end position="298"/>
    </location>
</feature>
<feature type="compositionally biased region" description="Acidic residues" evidence="1">
    <location>
        <begin position="1"/>
        <end position="10"/>
    </location>
</feature>
<dbReference type="InterPro" id="IPR033561">
    <property type="entry name" value="FBF1"/>
</dbReference>
<evidence type="ECO:0000313" key="2">
    <source>
        <dbReference type="EMBL" id="CDQ77075.1"/>
    </source>
</evidence>
<dbReference type="EMBL" id="FR905201">
    <property type="protein sequence ID" value="CDQ77075.1"/>
    <property type="molecule type" value="Genomic_DNA"/>
</dbReference>
<sequence>MLGDLLGDDDFPVKAKAPAREAGRLGPPLPSRSGKHSLLGDDFFSKLAEEAENEGSDVSEADPTALLESMKDIDDMDADLFGSKKKPSSAPAQSKGSGIGGPTKNPPKSGNKLKGGGISDELHIEEKKPSSAPASTARGYKRFSFTDFDDPLADLLDNLPIEDKNEPKIIKKAPPERSVLPPDSPIIKKQVDPFLEEELTFGSYQPTLVTTPEGRHSCRQSVRFSTEDNSDSSPEKKLKPITPTTLTPTFPLPAADWLVLSQVDDEEEEEEKEEPPPVPEPLKTPSSSSVGSKPSSSGNLIPQPSTETPLSRKNTQSFTRSKEKRTTQEDFLGFGDEVDLESFLSKCGSSPASRRKDASTPQQGTRV</sequence>
<proteinExistence type="predicted"/>
<name>A0A060XJJ9_ONCMY</name>
<dbReference type="GO" id="GO:0036064">
    <property type="term" value="C:ciliary basal body"/>
    <property type="evidence" value="ECO:0007669"/>
    <property type="project" value="TreeGrafter"/>
</dbReference>
<dbReference type="PANTHER" id="PTHR33689">
    <property type="entry name" value="FAS-BINDING FACTOR 1"/>
    <property type="match status" value="1"/>
</dbReference>
<dbReference type="GO" id="GO:0060271">
    <property type="term" value="P:cilium assembly"/>
    <property type="evidence" value="ECO:0007669"/>
    <property type="project" value="InterPro"/>
</dbReference>
<accession>A0A060XJJ9</accession>
<organism evidence="2 3">
    <name type="scientific">Oncorhynchus mykiss</name>
    <name type="common">Rainbow trout</name>
    <name type="synonym">Salmo gairdneri</name>
    <dbReference type="NCBI Taxonomy" id="8022"/>
    <lineage>
        <taxon>Eukaryota</taxon>
        <taxon>Metazoa</taxon>
        <taxon>Chordata</taxon>
        <taxon>Craniata</taxon>
        <taxon>Vertebrata</taxon>
        <taxon>Euteleostomi</taxon>
        <taxon>Actinopterygii</taxon>
        <taxon>Neopterygii</taxon>
        <taxon>Teleostei</taxon>
        <taxon>Protacanthopterygii</taxon>
        <taxon>Salmoniformes</taxon>
        <taxon>Salmonidae</taxon>
        <taxon>Salmoninae</taxon>
        <taxon>Oncorhynchus</taxon>
    </lineage>
</organism>
<feature type="compositionally biased region" description="Basic and acidic residues" evidence="1">
    <location>
        <begin position="166"/>
        <end position="175"/>
    </location>
</feature>
<feature type="compositionally biased region" description="Polar residues" evidence="1">
    <location>
        <begin position="299"/>
        <end position="319"/>
    </location>
</feature>
<dbReference type="PaxDb" id="8022-A0A060XJJ9"/>
<protein>
    <submittedName>
        <fullName evidence="2">Uncharacterized protein</fullName>
    </submittedName>
</protein>
<evidence type="ECO:0000256" key="1">
    <source>
        <dbReference type="SAM" id="MobiDB-lite"/>
    </source>
</evidence>
<reference evidence="2" key="2">
    <citation type="submission" date="2014-03" db="EMBL/GenBank/DDBJ databases">
        <authorList>
            <person name="Genoscope - CEA"/>
        </authorList>
    </citation>
    <scope>NUCLEOTIDE SEQUENCE</scope>
</reference>
<dbReference type="PANTHER" id="PTHR33689:SF1">
    <property type="entry name" value="FAS-BINDING FACTOR 1"/>
    <property type="match status" value="1"/>
</dbReference>
<feature type="compositionally biased region" description="Acidic residues" evidence="1">
    <location>
        <begin position="263"/>
        <end position="273"/>
    </location>
</feature>
<feature type="compositionally biased region" description="Basic and acidic residues" evidence="1">
    <location>
        <begin position="120"/>
        <end position="129"/>
    </location>
</feature>
<feature type="compositionally biased region" description="Low complexity" evidence="1">
    <location>
        <begin position="240"/>
        <end position="253"/>
    </location>
</feature>
<reference evidence="2" key="1">
    <citation type="journal article" date="2014" name="Nat. Commun.">
        <title>The rainbow trout genome provides novel insights into evolution after whole-genome duplication in vertebrates.</title>
        <authorList>
            <person name="Berthelot C."/>
            <person name="Brunet F."/>
            <person name="Chalopin D."/>
            <person name="Juanchich A."/>
            <person name="Bernard M."/>
            <person name="Noel B."/>
            <person name="Bento P."/>
            <person name="Da Silva C."/>
            <person name="Labadie K."/>
            <person name="Alberti A."/>
            <person name="Aury J.M."/>
            <person name="Louis A."/>
            <person name="Dehais P."/>
            <person name="Bardou P."/>
            <person name="Montfort J."/>
            <person name="Klopp C."/>
            <person name="Cabau C."/>
            <person name="Gaspin C."/>
            <person name="Thorgaard G.H."/>
            <person name="Boussaha M."/>
            <person name="Quillet E."/>
            <person name="Guyomard R."/>
            <person name="Galiana D."/>
            <person name="Bobe J."/>
            <person name="Volff J.N."/>
            <person name="Genet C."/>
            <person name="Wincker P."/>
            <person name="Jaillon O."/>
            <person name="Roest Crollius H."/>
            <person name="Guiguen Y."/>
        </authorList>
    </citation>
    <scope>NUCLEOTIDE SEQUENCE [LARGE SCALE GENOMIC DNA]</scope>
</reference>
<dbReference type="Proteomes" id="UP000193380">
    <property type="component" value="Unassembled WGS sequence"/>
</dbReference>
<dbReference type="AlphaFoldDB" id="A0A060XJJ9"/>
<evidence type="ECO:0000313" key="3">
    <source>
        <dbReference type="Proteomes" id="UP000193380"/>
    </source>
</evidence>
<dbReference type="GO" id="GO:0097539">
    <property type="term" value="C:ciliary transition fiber"/>
    <property type="evidence" value="ECO:0007669"/>
    <property type="project" value="InterPro"/>
</dbReference>
<feature type="region of interest" description="Disordered" evidence="1">
    <location>
        <begin position="1"/>
        <end position="140"/>
    </location>
</feature>
<dbReference type="GO" id="GO:0005814">
    <property type="term" value="C:centriole"/>
    <property type="evidence" value="ECO:0007669"/>
    <property type="project" value="TreeGrafter"/>
</dbReference>
<dbReference type="STRING" id="8022.A0A060XJJ9"/>
<feature type="region of interest" description="Disordered" evidence="1">
    <location>
        <begin position="205"/>
        <end position="367"/>
    </location>
</feature>
<feature type="region of interest" description="Disordered" evidence="1">
    <location>
        <begin position="166"/>
        <end position="185"/>
    </location>
</feature>